<dbReference type="AlphaFoldDB" id="A0A8B6HET4"/>
<evidence type="ECO:0000313" key="2">
    <source>
        <dbReference type="EMBL" id="VDI77862.1"/>
    </source>
</evidence>
<gene>
    <name evidence="2" type="ORF">MGAL_10B028111</name>
</gene>
<dbReference type="OrthoDB" id="6106053at2759"/>
<protein>
    <submittedName>
        <fullName evidence="2">Uncharacterized protein</fullName>
    </submittedName>
</protein>
<accession>A0A8B6HET4</accession>
<sequence length="339" mass="37490">MFDSIPTFLPGQITAANIGSLENVSTKGEIKSIKQYDTEISDVALMTACSEDVLWISDTHILQKVKIEGSSLKIIDQIDIEILCMAYTQSKDLLLVAKESSVVKQINDQTGEITDSKYKVEDLEISAIHINLDGKVTVGAYNGEISFPAKGRRAVIVMNRSGRHETTYEHDGRQGNPLFTLISNITRTKNGNIYVVDTLSKDMEGRLVILSENGDVLNTFNGLSKISTKDMSDSDSEKKSDSDSDSYLESDSESESVSDSFQPVCVFTTPSDNLILLNFDNGILFLLNSSGNLISWYDTNKIGIINPISFCMTSEHTYIGCFTYEDSNDNAKIYEVDIL</sequence>
<feature type="compositionally biased region" description="Acidic residues" evidence="1">
    <location>
        <begin position="243"/>
        <end position="255"/>
    </location>
</feature>
<evidence type="ECO:0000256" key="1">
    <source>
        <dbReference type="SAM" id="MobiDB-lite"/>
    </source>
</evidence>
<name>A0A8B6HET4_MYTGA</name>
<dbReference type="Proteomes" id="UP000596742">
    <property type="component" value="Unassembled WGS sequence"/>
</dbReference>
<feature type="region of interest" description="Disordered" evidence="1">
    <location>
        <begin position="228"/>
        <end position="255"/>
    </location>
</feature>
<comment type="caution">
    <text evidence="2">The sequence shown here is derived from an EMBL/GenBank/DDBJ whole genome shotgun (WGS) entry which is preliminary data.</text>
</comment>
<organism evidence="2 3">
    <name type="scientific">Mytilus galloprovincialis</name>
    <name type="common">Mediterranean mussel</name>
    <dbReference type="NCBI Taxonomy" id="29158"/>
    <lineage>
        <taxon>Eukaryota</taxon>
        <taxon>Metazoa</taxon>
        <taxon>Spiralia</taxon>
        <taxon>Lophotrochozoa</taxon>
        <taxon>Mollusca</taxon>
        <taxon>Bivalvia</taxon>
        <taxon>Autobranchia</taxon>
        <taxon>Pteriomorphia</taxon>
        <taxon>Mytilida</taxon>
        <taxon>Mytiloidea</taxon>
        <taxon>Mytilidae</taxon>
        <taxon>Mytilinae</taxon>
        <taxon>Mytilus</taxon>
    </lineage>
</organism>
<proteinExistence type="predicted"/>
<reference evidence="2" key="1">
    <citation type="submission" date="2018-11" db="EMBL/GenBank/DDBJ databases">
        <authorList>
            <person name="Alioto T."/>
            <person name="Alioto T."/>
        </authorList>
    </citation>
    <scope>NUCLEOTIDE SEQUENCE</scope>
</reference>
<keyword evidence="3" id="KW-1185">Reference proteome</keyword>
<dbReference type="EMBL" id="UYJE01009905">
    <property type="protein sequence ID" value="VDI77862.1"/>
    <property type="molecule type" value="Genomic_DNA"/>
</dbReference>
<evidence type="ECO:0000313" key="3">
    <source>
        <dbReference type="Proteomes" id="UP000596742"/>
    </source>
</evidence>
<dbReference type="InterPro" id="IPR011042">
    <property type="entry name" value="6-blade_b-propeller_TolB-like"/>
</dbReference>
<dbReference type="Gene3D" id="2.120.10.30">
    <property type="entry name" value="TolB, C-terminal domain"/>
    <property type="match status" value="1"/>
</dbReference>
<dbReference type="SUPFAM" id="SSF101898">
    <property type="entry name" value="NHL repeat"/>
    <property type="match status" value="1"/>
</dbReference>
<feature type="compositionally biased region" description="Basic and acidic residues" evidence="1">
    <location>
        <begin position="228"/>
        <end position="242"/>
    </location>
</feature>